<dbReference type="GO" id="GO:0006178">
    <property type="term" value="P:guanine salvage"/>
    <property type="evidence" value="ECO:0007669"/>
    <property type="project" value="TreeGrafter"/>
</dbReference>
<dbReference type="UniPathway" id="UPA00591">
    <property type="reaction ID" value="UER00648"/>
</dbReference>
<reference evidence="17 18" key="1">
    <citation type="submission" date="2019-01" db="EMBL/GenBank/DDBJ databases">
        <title>Lacunisphaera sp. strain TWA-58.</title>
        <authorList>
            <person name="Chen W.-M."/>
        </authorList>
    </citation>
    <scope>NUCLEOTIDE SEQUENCE [LARGE SCALE GENOMIC DNA]</scope>
    <source>
        <strain evidence="17 18">TWA-58</strain>
    </source>
</reference>
<sequence>MPSPKGPPELKHLDHILVSAPAIKRRIAGLGEQINSDYAGKDLMVVAIVNGALIFTADLLRQLRSSLRLDCLRASSYHDGTKAVGEPRIVDSMKLDVRGHNVLLVDDILDTGKTLAAVAGMIKDKGATTVKTCVLLDKKARRAVPFEADYVGFEIPNEFVVGYGLDFNERYRNLPCIGVLKPKFYGGK</sequence>
<comment type="similarity">
    <text evidence="4 15">Belongs to the purine/pyrimidine phosphoribosyltransferase family.</text>
</comment>
<comment type="caution">
    <text evidence="17">The sequence shown here is derived from an EMBL/GenBank/DDBJ whole genome shotgun (WGS) entry which is preliminary data.</text>
</comment>
<accession>A0A4Q1CCR9</accession>
<keyword evidence="11 15" id="KW-0547">Nucleotide-binding</keyword>
<comment type="catalytic activity">
    <reaction evidence="14">
        <text>IMP + diphosphate = hypoxanthine + 5-phospho-alpha-D-ribose 1-diphosphate</text>
        <dbReference type="Rhea" id="RHEA:17973"/>
        <dbReference type="ChEBI" id="CHEBI:17368"/>
        <dbReference type="ChEBI" id="CHEBI:33019"/>
        <dbReference type="ChEBI" id="CHEBI:58017"/>
        <dbReference type="ChEBI" id="CHEBI:58053"/>
        <dbReference type="EC" id="2.4.2.8"/>
    </reaction>
    <physiologicalReaction direction="right-to-left" evidence="14">
        <dbReference type="Rhea" id="RHEA:17975"/>
    </physiologicalReaction>
</comment>
<dbReference type="GO" id="GO:0005829">
    <property type="term" value="C:cytosol"/>
    <property type="evidence" value="ECO:0007669"/>
    <property type="project" value="TreeGrafter"/>
</dbReference>
<comment type="subcellular location">
    <subcellularLocation>
        <location evidence="2 15">Cytoplasm</location>
    </subcellularLocation>
</comment>
<dbReference type="RefSeq" id="WP_129048132.1">
    <property type="nucleotide sequence ID" value="NZ_SDHX01000001.1"/>
</dbReference>
<evidence type="ECO:0000256" key="8">
    <source>
        <dbReference type="ARBA" id="ARBA00022679"/>
    </source>
</evidence>
<feature type="domain" description="Phosphoribosyltransferase" evidence="16">
    <location>
        <begin position="19"/>
        <end position="167"/>
    </location>
</feature>
<dbReference type="FunFam" id="3.40.50.2020:FF:000006">
    <property type="entry name" value="Hypoxanthine phosphoribosyltransferase"/>
    <property type="match status" value="1"/>
</dbReference>
<evidence type="ECO:0000313" key="17">
    <source>
        <dbReference type="EMBL" id="RXK56766.1"/>
    </source>
</evidence>
<dbReference type="InterPro" id="IPR000836">
    <property type="entry name" value="PRTase_dom"/>
</dbReference>
<dbReference type="GO" id="GO:0052657">
    <property type="term" value="F:guanine phosphoribosyltransferase activity"/>
    <property type="evidence" value="ECO:0007669"/>
    <property type="project" value="RHEA"/>
</dbReference>
<proteinExistence type="inferred from homology"/>
<dbReference type="AlphaFoldDB" id="A0A4Q1CCR9"/>
<keyword evidence="12 15" id="KW-0460">Magnesium</keyword>
<dbReference type="Proteomes" id="UP000290218">
    <property type="component" value="Unassembled WGS sequence"/>
</dbReference>
<evidence type="ECO:0000256" key="11">
    <source>
        <dbReference type="ARBA" id="ARBA00022741"/>
    </source>
</evidence>
<dbReference type="CDD" id="cd06223">
    <property type="entry name" value="PRTases_typeI"/>
    <property type="match status" value="1"/>
</dbReference>
<dbReference type="GO" id="GO:0032264">
    <property type="term" value="P:IMP salvage"/>
    <property type="evidence" value="ECO:0007669"/>
    <property type="project" value="UniProtKB-UniPathway"/>
</dbReference>
<dbReference type="Pfam" id="PF00156">
    <property type="entry name" value="Pribosyltran"/>
    <property type="match status" value="1"/>
</dbReference>
<comment type="catalytic activity">
    <reaction evidence="13">
        <text>GMP + diphosphate = guanine + 5-phospho-alpha-D-ribose 1-diphosphate</text>
        <dbReference type="Rhea" id="RHEA:25424"/>
        <dbReference type="ChEBI" id="CHEBI:16235"/>
        <dbReference type="ChEBI" id="CHEBI:33019"/>
        <dbReference type="ChEBI" id="CHEBI:58017"/>
        <dbReference type="ChEBI" id="CHEBI:58115"/>
        <dbReference type="EC" id="2.4.2.8"/>
    </reaction>
    <physiologicalReaction direction="right-to-left" evidence="13">
        <dbReference type="Rhea" id="RHEA:25426"/>
    </physiologicalReaction>
</comment>
<dbReference type="Gene3D" id="3.40.50.2020">
    <property type="match status" value="1"/>
</dbReference>
<keyword evidence="10 15" id="KW-0660">Purine salvage</keyword>
<evidence type="ECO:0000256" key="10">
    <source>
        <dbReference type="ARBA" id="ARBA00022726"/>
    </source>
</evidence>
<evidence type="ECO:0000256" key="1">
    <source>
        <dbReference type="ARBA" id="ARBA00001946"/>
    </source>
</evidence>
<keyword evidence="18" id="KW-1185">Reference proteome</keyword>
<evidence type="ECO:0000256" key="6">
    <source>
        <dbReference type="ARBA" id="ARBA00022490"/>
    </source>
</evidence>
<dbReference type="GO" id="GO:0032263">
    <property type="term" value="P:GMP salvage"/>
    <property type="evidence" value="ECO:0007669"/>
    <property type="project" value="TreeGrafter"/>
</dbReference>
<dbReference type="PANTHER" id="PTHR43340:SF1">
    <property type="entry name" value="HYPOXANTHINE PHOSPHORIBOSYLTRANSFERASE"/>
    <property type="match status" value="1"/>
</dbReference>
<keyword evidence="7 15" id="KW-0328">Glycosyltransferase</keyword>
<keyword evidence="9 15" id="KW-0479">Metal-binding</keyword>
<gene>
    <name evidence="17" type="primary">hpt</name>
    <name evidence="17" type="ORF">ESB00_13115</name>
</gene>
<evidence type="ECO:0000256" key="9">
    <source>
        <dbReference type="ARBA" id="ARBA00022723"/>
    </source>
</evidence>
<dbReference type="SUPFAM" id="SSF53271">
    <property type="entry name" value="PRTase-like"/>
    <property type="match status" value="1"/>
</dbReference>
<dbReference type="EMBL" id="SDHX01000001">
    <property type="protein sequence ID" value="RXK56766.1"/>
    <property type="molecule type" value="Genomic_DNA"/>
</dbReference>
<dbReference type="NCBIfam" id="TIGR01203">
    <property type="entry name" value="HGPRTase"/>
    <property type="match status" value="1"/>
</dbReference>
<evidence type="ECO:0000256" key="3">
    <source>
        <dbReference type="ARBA" id="ARBA00004669"/>
    </source>
</evidence>
<evidence type="ECO:0000256" key="2">
    <source>
        <dbReference type="ARBA" id="ARBA00004496"/>
    </source>
</evidence>
<dbReference type="GO" id="GO:0006166">
    <property type="term" value="P:purine ribonucleoside salvage"/>
    <property type="evidence" value="ECO:0007669"/>
    <property type="project" value="UniProtKB-KW"/>
</dbReference>
<dbReference type="EC" id="2.4.2.8" evidence="5 15"/>
<evidence type="ECO:0000259" key="16">
    <source>
        <dbReference type="Pfam" id="PF00156"/>
    </source>
</evidence>
<keyword evidence="6 15" id="KW-0963">Cytoplasm</keyword>
<organism evidence="17 18">
    <name type="scientific">Oleiharenicola lentus</name>
    <dbReference type="NCBI Taxonomy" id="2508720"/>
    <lineage>
        <taxon>Bacteria</taxon>
        <taxon>Pseudomonadati</taxon>
        <taxon>Verrucomicrobiota</taxon>
        <taxon>Opitutia</taxon>
        <taxon>Opitutales</taxon>
        <taxon>Opitutaceae</taxon>
        <taxon>Oleiharenicola</taxon>
    </lineage>
</organism>
<dbReference type="GO" id="GO:0000166">
    <property type="term" value="F:nucleotide binding"/>
    <property type="evidence" value="ECO:0007669"/>
    <property type="project" value="UniProtKB-KW"/>
</dbReference>
<evidence type="ECO:0000256" key="4">
    <source>
        <dbReference type="ARBA" id="ARBA00008391"/>
    </source>
</evidence>
<evidence type="ECO:0000256" key="7">
    <source>
        <dbReference type="ARBA" id="ARBA00022676"/>
    </source>
</evidence>
<comment type="pathway">
    <text evidence="3 15">Purine metabolism; IMP biosynthesis via salvage pathway; IMP from hypoxanthine: step 1/1.</text>
</comment>
<protein>
    <recommendedName>
        <fullName evidence="5 15">Hypoxanthine phosphoribosyltransferase</fullName>
        <ecNumber evidence="5 15">2.4.2.8</ecNumber>
    </recommendedName>
</protein>
<name>A0A4Q1CCR9_9BACT</name>
<evidence type="ECO:0000256" key="5">
    <source>
        <dbReference type="ARBA" id="ARBA00011895"/>
    </source>
</evidence>
<dbReference type="PANTHER" id="PTHR43340">
    <property type="entry name" value="HYPOXANTHINE-GUANINE PHOSPHORIBOSYLTRANSFERASE"/>
    <property type="match status" value="1"/>
</dbReference>
<evidence type="ECO:0000256" key="14">
    <source>
        <dbReference type="ARBA" id="ARBA00049402"/>
    </source>
</evidence>
<evidence type="ECO:0000313" key="18">
    <source>
        <dbReference type="Proteomes" id="UP000290218"/>
    </source>
</evidence>
<dbReference type="InterPro" id="IPR050408">
    <property type="entry name" value="HGPRT"/>
</dbReference>
<keyword evidence="8 15" id="KW-0808">Transferase</keyword>
<evidence type="ECO:0000256" key="15">
    <source>
        <dbReference type="RuleBase" id="RU364099"/>
    </source>
</evidence>
<dbReference type="OrthoDB" id="9802824at2"/>
<evidence type="ECO:0000256" key="13">
    <source>
        <dbReference type="ARBA" id="ARBA00048811"/>
    </source>
</evidence>
<evidence type="ECO:0000256" key="12">
    <source>
        <dbReference type="ARBA" id="ARBA00022842"/>
    </source>
</evidence>
<comment type="cofactor">
    <cofactor evidence="1 15">
        <name>Mg(2+)</name>
        <dbReference type="ChEBI" id="CHEBI:18420"/>
    </cofactor>
</comment>
<dbReference type="GO" id="GO:0004422">
    <property type="term" value="F:hypoxanthine phosphoribosyltransferase activity"/>
    <property type="evidence" value="ECO:0007669"/>
    <property type="project" value="InterPro"/>
</dbReference>
<dbReference type="GO" id="GO:0046100">
    <property type="term" value="P:hypoxanthine metabolic process"/>
    <property type="evidence" value="ECO:0007669"/>
    <property type="project" value="TreeGrafter"/>
</dbReference>
<dbReference type="InterPro" id="IPR029057">
    <property type="entry name" value="PRTase-like"/>
</dbReference>
<dbReference type="InterPro" id="IPR005904">
    <property type="entry name" value="Hxn_phspho_trans"/>
</dbReference>
<dbReference type="GO" id="GO:0000287">
    <property type="term" value="F:magnesium ion binding"/>
    <property type="evidence" value="ECO:0007669"/>
    <property type="project" value="TreeGrafter"/>
</dbReference>